<dbReference type="Proteomes" id="UP000236449">
    <property type="component" value="Unassembled WGS sequence"/>
</dbReference>
<comment type="caution">
    <text evidence="2">The sequence shown here is derived from an EMBL/GenBank/DDBJ whole genome shotgun (WGS) entry which is preliminary data.</text>
</comment>
<organism evidence="2 3">
    <name type="scientific">Vibrio diazotrophicus</name>
    <dbReference type="NCBI Taxonomy" id="685"/>
    <lineage>
        <taxon>Bacteria</taxon>
        <taxon>Pseudomonadati</taxon>
        <taxon>Pseudomonadota</taxon>
        <taxon>Gammaproteobacteria</taxon>
        <taxon>Vibrionales</taxon>
        <taxon>Vibrionaceae</taxon>
        <taxon>Vibrio</taxon>
    </lineage>
</organism>
<dbReference type="RefSeq" id="WP_102965097.1">
    <property type="nucleotide sequence ID" value="NZ_POSK01000001.1"/>
</dbReference>
<protein>
    <submittedName>
        <fullName evidence="2">Transcriptional regulator</fullName>
    </submittedName>
</protein>
<dbReference type="EMBL" id="POSK01000001">
    <property type="protein sequence ID" value="PNI06555.1"/>
    <property type="molecule type" value="Genomic_DNA"/>
</dbReference>
<feature type="signal peptide" evidence="1">
    <location>
        <begin position="1"/>
        <end position="25"/>
    </location>
</feature>
<proteinExistence type="predicted"/>
<dbReference type="GO" id="GO:0008643">
    <property type="term" value="P:carbohydrate transport"/>
    <property type="evidence" value="ECO:0007669"/>
    <property type="project" value="InterPro"/>
</dbReference>
<gene>
    <name evidence="2" type="ORF">C1N32_00640</name>
</gene>
<dbReference type="PROSITE" id="PS51257">
    <property type="entry name" value="PROKAR_LIPOPROTEIN"/>
    <property type="match status" value="1"/>
</dbReference>
<feature type="chain" id="PRO_5014370281" evidence="1">
    <location>
        <begin position="26"/>
        <end position="280"/>
    </location>
</feature>
<accession>A0A2J8I7N6</accession>
<evidence type="ECO:0000256" key="1">
    <source>
        <dbReference type="SAM" id="SignalP"/>
    </source>
</evidence>
<dbReference type="InterPro" id="IPR010794">
    <property type="entry name" value="MalM"/>
</dbReference>
<evidence type="ECO:0000313" key="3">
    <source>
        <dbReference type="Proteomes" id="UP000236449"/>
    </source>
</evidence>
<sequence>MTRTKTLLAVSLGALLTGCATQSQTQLHIDPPTNTEICCSSYAQFPFAQLGDNENIKFDIDLASPVGSFPSGNSHFAAFRFSDRSQDILLTLSSQFVNDSVFAPEVILLNEAFQPVAQYSLEEFQTKAADAFSRTQYVTRFRVDAAKTPYMIVYTSAETLGQRITVDHPAKVRAKEFGEAMPMVVDPTYTYQLGGTLGLEVETLKLRPFKANSQTAVAEPVKAKAVVIEAQPETKTFYLNAIQKAVADNDINKALSLLDEAKALGIEDAQEVFVKAVNAK</sequence>
<dbReference type="GO" id="GO:0042597">
    <property type="term" value="C:periplasmic space"/>
    <property type="evidence" value="ECO:0007669"/>
    <property type="project" value="InterPro"/>
</dbReference>
<name>A0A2J8I7N6_VIBDI</name>
<reference evidence="2 3" key="1">
    <citation type="submission" date="2018-01" db="EMBL/GenBank/DDBJ databases">
        <title>Draft genome sequences of six Vibrio diazotrophicus strains isolated from deep-sea sediments of the Baltic Sea.</title>
        <authorList>
            <person name="Castillo D."/>
            <person name="Vandieken V."/>
            <person name="Chiang O."/>
            <person name="Middelboe M."/>
        </authorList>
    </citation>
    <scope>NUCLEOTIDE SEQUENCE [LARGE SCALE GENOMIC DNA]</scope>
    <source>
        <strain evidence="2 3">60.27F</strain>
    </source>
</reference>
<evidence type="ECO:0000313" key="2">
    <source>
        <dbReference type="EMBL" id="PNI06555.1"/>
    </source>
</evidence>
<dbReference type="Pfam" id="PF07148">
    <property type="entry name" value="MalM"/>
    <property type="match status" value="1"/>
</dbReference>
<dbReference type="OrthoDB" id="5812146at2"/>
<keyword evidence="1" id="KW-0732">Signal</keyword>
<dbReference type="AlphaFoldDB" id="A0A2J8I7N6"/>